<dbReference type="GO" id="GO:0032049">
    <property type="term" value="P:cardiolipin biosynthetic process"/>
    <property type="evidence" value="ECO:0007669"/>
    <property type="project" value="UniProtKB-UniRule"/>
</dbReference>
<feature type="domain" description="PLD phosphodiesterase" evidence="13">
    <location>
        <begin position="213"/>
        <end position="240"/>
    </location>
</feature>
<evidence type="ECO:0000313" key="14">
    <source>
        <dbReference type="EMBL" id="WDH83802.1"/>
    </source>
</evidence>
<dbReference type="RefSeq" id="WP_274359679.1">
    <property type="nucleotide sequence ID" value="NZ_CP118101.1"/>
</dbReference>
<feature type="active site" evidence="11">
    <location>
        <position position="399"/>
    </location>
</feature>
<keyword evidence="1 11" id="KW-1003">Cell membrane</keyword>
<feature type="active site" evidence="11">
    <location>
        <position position="220"/>
    </location>
</feature>
<feature type="active site" evidence="11">
    <location>
        <position position="404"/>
    </location>
</feature>
<dbReference type="SMART" id="SM00155">
    <property type="entry name" value="PLDc"/>
    <property type="match status" value="2"/>
</dbReference>
<feature type="transmembrane region" description="Helical" evidence="11">
    <location>
        <begin position="31"/>
        <end position="52"/>
    </location>
</feature>
<feature type="active site" evidence="11">
    <location>
        <position position="225"/>
    </location>
</feature>
<dbReference type="GO" id="GO:0008808">
    <property type="term" value="F:cardiolipin synthase activity"/>
    <property type="evidence" value="ECO:0007669"/>
    <property type="project" value="UniProtKB-UniRule"/>
</dbReference>
<comment type="function">
    <text evidence="11">Catalyzes the reversible phosphatidyl group transfer from one phosphatidylglycerol molecule to another to form cardiolipin (CL) (diphosphatidylglycerol) and glycerol.</text>
</comment>
<evidence type="ECO:0000256" key="4">
    <source>
        <dbReference type="ARBA" id="ARBA00022692"/>
    </source>
</evidence>
<dbReference type="FunFam" id="3.30.870.10:FF:000014">
    <property type="entry name" value="Cardiolipin synthase"/>
    <property type="match status" value="1"/>
</dbReference>
<evidence type="ECO:0000256" key="5">
    <source>
        <dbReference type="ARBA" id="ARBA00022737"/>
    </source>
</evidence>
<evidence type="ECO:0000256" key="6">
    <source>
        <dbReference type="ARBA" id="ARBA00022989"/>
    </source>
</evidence>
<evidence type="ECO:0000256" key="11">
    <source>
        <dbReference type="HAMAP-Rule" id="MF_01916"/>
    </source>
</evidence>
<dbReference type="Pfam" id="PF13091">
    <property type="entry name" value="PLDc_2"/>
    <property type="match status" value="2"/>
</dbReference>
<sequence>MIWLVIVILILFYFLQTVLLFVLEYERPAKAGVWILISICLPVIGIALYFLAGRPYKRMRKHVKTEVWEHIHQHLASQTTVITKAEDMQSEAFTSHTRLFNLLSPIPNSAITGCNQTKYFTEGEPLFASLLHDIEKAQHHIHIQFYIFRDDIIGTMFQDLLIEKAKLGVKVSIICDGFGSKTLPKPFIQRMKNAGIEIHFFLPPGLAMKLRKLNYRNHRKIVVVDGTIGYTGGMNIGDEYRGQSQKMGFWRDTHMRISGDAVYFLQTTFLKDWEMVSGQTVDEELIPSLFPPHDCQVNEQVQIVESGPDETRHLIQEVCFSAITQANKRIYITTPYFIPDDALMTALKTAAYAGVDVRILIPYEADYAVVLQATLSYVEELLTAGVQFYRYKKGFIHSKVIIVDDLLATVGSANLDMRSFYSNFELTSVMYSKSAIDRLVEDFAGDLTHSMKVELSTFSKRSKLGKSTEILCRLLSPLL</sequence>
<proteinExistence type="inferred from homology"/>
<dbReference type="CDD" id="cd09110">
    <property type="entry name" value="PLDc_CLS_1"/>
    <property type="match status" value="1"/>
</dbReference>
<dbReference type="InterPro" id="IPR001736">
    <property type="entry name" value="PLipase_D/transphosphatidylase"/>
</dbReference>
<dbReference type="PANTHER" id="PTHR21248:SF22">
    <property type="entry name" value="PHOSPHOLIPASE D"/>
    <property type="match status" value="1"/>
</dbReference>
<feature type="active site" evidence="11">
    <location>
        <position position="218"/>
    </location>
</feature>
<keyword evidence="3 11" id="KW-0808">Transferase</keyword>
<dbReference type="CDD" id="cd09112">
    <property type="entry name" value="PLDc_CLS_2"/>
    <property type="match status" value="1"/>
</dbReference>
<comment type="catalytic activity">
    <reaction evidence="11">
        <text>2 a 1,2-diacyl-sn-glycero-3-phospho-(1'-sn-glycerol) = a cardiolipin + glycerol</text>
        <dbReference type="Rhea" id="RHEA:31451"/>
        <dbReference type="ChEBI" id="CHEBI:17754"/>
        <dbReference type="ChEBI" id="CHEBI:62237"/>
        <dbReference type="ChEBI" id="CHEBI:64716"/>
    </reaction>
</comment>
<comment type="caution">
    <text evidence="11">Lacks conserved residue(s) required for the propagation of feature annotation.</text>
</comment>
<dbReference type="EMBL" id="CP118101">
    <property type="protein sequence ID" value="WDH83802.1"/>
    <property type="molecule type" value="Genomic_DNA"/>
</dbReference>
<dbReference type="Proteomes" id="UP001220962">
    <property type="component" value="Chromosome"/>
</dbReference>
<evidence type="ECO:0000259" key="13">
    <source>
        <dbReference type="PROSITE" id="PS50035"/>
    </source>
</evidence>
<evidence type="ECO:0000256" key="7">
    <source>
        <dbReference type="ARBA" id="ARBA00023098"/>
    </source>
</evidence>
<evidence type="ECO:0000313" key="15">
    <source>
        <dbReference type="Proteomes" id="UP001220962"/>
    </source>
</evidence>
<organism evidence="14 15">
    <name type="scientific">Paenibacillus urinalis</name>
    <dbReference type="NCBI Taxonomy" id="521520"/>
    <lineage>
        <taxon>Bacteria</taxon>
        <taxon>Bacillati</taxon>
        <taxon>Bacillota</taxon>
        <taxon>Bacilli</taxon>
        <taxon>Bacillales</taxon>
        <taxon>Paenibacillaceae</taxon>
        <taxon>Paenibacillus</taxon>
    </lineage>
</organism>
<evidence type="ECO:0000256" key="2">
    <source>
        <dbReference type="ARBA" id="ARBA00022516"/>
    </source>
</evidence>
<comment type="subcellular location">
    <subcellularLocation>
        <location evidence="11">Cell membrane</location>
        <topology evidence="11">Multi-pass membrane protein</topology>
    </subcellularLocation>
</comment>
<dbReference type="InterPro" id="IPR030874">
    <property type="entry name" value="Cardiolipin_synth_Firmi"/>
</dbReference>
<keyword evidence="7 11" id="KW-0443">Lipid metabolism</keyword>
<dbReference type="InterPro" id="IPR022924">
    <property type="entry name" value="Cardiolipin_synthase"/>
</dbReference>
<keyword evidence="10 11" id="KW-1208">Phospholipid metabolism</keyword>
<dbReference type="GO" id="GO:0005886">
    <property type="term" value="C:plasma membrane"/>
    <property type="evidence" value="ECO:0007669"/>
    <property type="project" value="UniProtKB-SubCell"/>
</dbReference>
<gene>
    <name evidence="14" type="primary">cls</name>
    <name evidence="14" type="ORF">PUW23_06130</name>
</gene>
<evidence type="ECO:0000256" key="1">
    <source>
        <dbReference type="ARBA" id="ARBA00022475"/>
    </source>
</evidence>
<reference evidence="14" key="1">
    <citation type="submission" date="2023-02" db="EMBL/GenBank/DDBJ databases">
        <title>Pathogen: clinical or host-associated sample.</title>
        <authorList>
            <person name="Hergert J."/>
            <person name="Casey R."/>
            <person name="Wagner J."/>
            <person name="Young E.L."/>
            <person name="Oakeson K.F."/>
        </authorList>
    </citation>
    <scope>NUCLEOTIDE SEQUENCE</scope>
    <source>
        <strain evidence="14">2022CK-00830</strain>
    </source>
</reference>
<name>A0AAX3N2H8_9BACL</name>
<feature type="domain" description="PLD phosphodiesterase" evidence="13">
    <location>
        <begin position="392"/>
        <end position="419"/>
    </location>
</feature>
<dbReference type="SUPFAM" id="SSF56024">
    <property type="entry name" value="Phospholipase D/nuclease"/>
    <property type="match status" value="2"/>
</dbReference>
<dbReference type="AlphaFoldDB" id="A0AAX3N2H8"/>
<keyword evidence="4 11" id="KW-0812">Transmembrane</keyword>
<protein>
    <recommendedName>
        <fullName evidence="11 12">Cardiolipin synthase</fullName>
        <shortName evidence="11">CL synthase</shortName>
        <ecNumber evidence="11 12">2.7.8.-</ecNumber>
    </recommendedName>
</protein>
<dbReference type="Gene3D" id="3.30.870.10">
    <property type="entry name" value="Endonuclease Chain A"/>
    <property type="match status" value="2"/>
</dbReference>
<accession>A0AAX3N2H8</accession>
<keyword evidence="6 11" id="KW-1133">Transmembrane helix</keyword>
<dbReference type="PROSITE" id="PS50035">
    <property type="entry name" value="PLD"/>
    <property type="match status" value="2"/>
</dbReference>
<dbReference type="InterPro" id="IPR025202">
    <property type="entry name" value="PLD-like_dom"/>
</dbReference>
<evidence type="ECO:0000256" key="3">
    <source>
        <dbReference type="ARBA" id="ARBA00022679"/>
    </source>
</evidence>
<keyword evidence="9 11" id="KW-0594">Phospholipid biosynthesis</keyword>
<keyword evidence="5" id="KW-0677">Repeat</keyword>
<evidence type="ECO:0000256" key="8">
    <source>
        <dbReference type="ARBA" id="ARBA00023136"/>
    </source>
</evidence>
<dbReference type="PANTHER" id="PTHR21248">
    <property type="entry name" value="CARDIOLIPIN SYNTHASE"/>
    <property type="match status" value="1"/>
</dbReference>
<keyword evidence="8 11" id="KW-0472">Membrane</keyword>
<dbReference type="NCBIfam" id="TIGR04265">
    <property type="entry name" value="bac_cardiolipin"/>
    <property type="match status" value="1"/>
</dbReference>
<feature type="active site" evidence="11">
    <location>
        <position position="397"/>
    </location>
</feature>
<keyword evidence="2 11" id="KW-0444">Lipid biosynthesis</keyword>
<evidence type="ECO:0000256" key="10">
    <source>
        <dbReference type="ARBA" id="ARBA00023264"/>
    </source>
</evidence>
<evidence type="ECO:0000256" key="9">
    <source>
        <dbReference type="ARBA" id="ARBA00023209"/>
    </source>
</evidence>
<comment type="similarity">
    <text evidence="11">Belongs to the phospholipase D family. Cardiolipin synthase subfamily.</text>
</comment>
<dbReference type="HAMAP" id="MF_01916">
    <property type="entry name" value="Cardiolipin_synth_Cls"/>
    <property type="match status" value="1"/>
</dbReference>
<evidence type="ECO:0000256" key="12">
    <source>
        <dbReference type="NCBIfam" id="TIGR04265"/>
    </source>
</evidence>
<dbReference type="EC" id="2.7.8.-" evidence="11 12"/>